<protein>
    <recommendedName>
        <fullName evidence="4">Lipoprotein</fullName>
    </recommendedName>
</protein>
<feature type="signal peptide" evidence="1">
    <location>
        <begin position="1"/>
        <end position="22"/>
    </location>
</feature>
<keyword evidence="2" id="KW-0614">Plasmid</keyword>
<feature type="chain" id="PRO_5041734998" description="Lipoprotein" evidence="1">
    <location>
        <begin position="23"/>
        <end position="113"/>
    </location>
</feature>
<geneLocation type="plasmid" evidence="2 3">
    <name>paIh5</name>
</geneLocation>
<dbReference type="RefSeq" id="WP_280628446.1">
    <property type="nucleotide sequence ID" value="NZ_CP123495.1"/>
</dbReference>
<sequence>MRKTIYVVLIGLLSVCLLTACGGDGGEMAGTFKGVKDNATWVMTYDKSLDDYNQNIIRFSEKTGDKISSTLNSHIKRDGDWIGDDSEKYFIKVIDKNTLQFRDNEDDIYKRVE</sequence>
<evidence type="ECO:0008006" key="4">
    <source>
        <dbReference type="Google" id="ProtNLM"/>
    </source>
</evidence>
<organism evidence="2 3">
    <name type="scientific">Arsenophonus nasoniae</name>
    <name type="common">son-killer infecting Nasonia vitripennis</name>
    <dbReference type="NCBI Taxonomy" id="638"/>
    <lineage>
        <taxon>Bacteria</taxon>
        <taxon>Pseudomonadati</taxon>
        <taxon>Pseudomonadota</taxon>
        <taxon>Gammaproteobacteria</taxon>
        <taxon>Enterobacterales</taxon>
        <taxon>Morganellaceae</taxon>
        <taxon>Arsenophonus</taxon>
    </lineage>
</organism>
<keyword evidence="1" id="KW-0732">Signal</keyword>
<dbReference type="AlphaFoldDB" id="A0AA95GCM0"/>
<accession>A0AA95GCM0</accession>
<proteinExistence type="predicted"/>
<evidence type="ECO:0000313" key="3">
    <source>
        <dbReference type="Proteomes" id="UP001177597"/>
    </source>
</evidence>
<name>A0AA95GCM0_9GAMM</name>
<dbReference type="Proteomes" id="UP001177597">
    <property type="component" value="Plasmid paIh5"/>
</dbReference>
<reference evidence="2" key="1">
    <citation type="submission" date="2023-04" db="EMBL/GenBank/DDBJ databases">
        <title>Genome dynamics across the evolutionary transition to endosymbiosis.</title>
        <authorList>
            <person name="Siozios S."/>
            <person name="Nadal-Jimenez P."/>
            <person name="Azagi T."/>
            <person name="Sprong H."/>
            <person name="Frost C.L."/>
            <person name="Parratt S.R."/>
            <person name="Taylor G."/>
            <person name="Brettell L."/>
            <person name="Lew K.C."/>
            <person name="Croft L."/>
            <person name="King K.C."/>
            <person name="Brockhurst M.A."/>
            <person name="Hypsa V."/>
            <person name="Novakova E."/>
            <person name="Darby A.C."/>
            <person name="Hurst G.D.D."/>
        </authorList>
    </citation>
    <scope>NUCLEOTIDE SEQUENCE</scope>
    <source>
        <strain evidence="2">AIh</strain>
        <plasmid evidence="2">paIh5</plasmid>
    </source>
</reference>
<evidence type="ECO:0000256" key="1">
    <source>
        <dbReference type="SAM" id="SignalP"/>
    </source>
</evidence>
<dbReference type="PROSITE" id="PS51257">
    <property type="entry name" value="PROKAR_LIPOPROTEIN"/>
    <property type="match status" value="1"/>
</dbReference>
<dbReference type="EMBL" id="CP123495">
    <property type="protein sequence ID" value="WGL94028.1"/>
    <property type="molecule type" value="Genomic_DNA"/>
</dbReference>
<evidence type="ECO:0000313" key="2">
    <source>
        <dbReference type="EMBL" id="WGL94028.1"/>
    </source>
</evidence>
<gene>
    <name evidence="2" type="ORF">QE207_01645</name>
</gene>